<sequence>MTNHTRFTVRCTVAERAELEVRSGGDISKYVRAVLFDGQSDGMLNLQARVEELIETVHVLGNRQAQTGEEIRETLAKPETPTAAGAGDPVAQGMLLELLLLQRGARSRTDLNRAQAEVERQKLPVWENSTRPSSFTDTNATERRQQAEAERQHPPARDERKQGGWLGDWRKK</sequence>
<dbReference type="KEGG" id="ppai:E1956_06625"/>
<dbReference type="EMBL" id="CP038148">
    <property type="protein sequence ID" value="QBQ96885.1"/>
    <property type="molecule type" value="Genomic_DNA"/>
</dbReference>
<protein>
    <submittedName>
        <fullName evidence="2">Uncharacterized protein</fullName>
    </submittedName>
</protein>
<evidence type="ECO:0000313" key="3">
    <source>
        <dbReference type="Proteomes" id="UP000295727"/>
    </source>
</evidence>
<dbReference type="AlphaFoldDB" id="A0A4P7CM69"/>
<dbReference type="Proteomes" id="UP000295727">
    <property type="component" value="Chromosome 1"/>
</dbReference>
<gene>
    <name evidence="2" type="ORF">E1956_06625</name>
</gene>
<reference evidence="2 3" key="1">
    <citation type="submission" date="2019-03" db="EMBL/GenBank/DDBJ databases">
        <title>Paraburkholderia sp. 7MH5, isolated from subtropical forest soil.</title>
        <authorList>
            <person name="Gao Z.-H."/>
            <person name="Qiu L.-H."/>
        </authorList>
    </citation>
    <scope>NUCLEOTIDE SEQUENCE [LARGE SCALE GENOMIC DNA]</scope>
    <source>
        <strain evidence="2 3">7MH5</strain>
    </source>
</reference>
<accession>A0A4P7CM69</accession>
<proteinExistence type="predicted"/>
<dbReference type="RefSeq" id="WP_134747903.1">
    <property type="nucleotide sequence ID" value="NZ_CP038148.1"/>
</dbReference>
<feature type="compositionally biased region" description="Basic and acidic residues" evidence="1">
    <location>
        <begin position="140"/>
        <end position="162"/>
    </location>
</feature>
<organism evidence="2 3">
    <name type="scientific">Paraburkholderia pallida</name>
    <dbReference type="NCBI Taxonomy" id="2547399"/>
    <lineage>
        <taxon>Bacteria</taxon>
        <taxon>Pseudomonadati</taxon>
        <taxon>Pseudomonadota</taxon>
        <taxon>Betaproteobacteria</taxon>
        <taxon>Burkholderiales</taxon>
        <taxon>Burkholderiaceae</taxon>
        <taxon>Paraburkholderia</taxon>
    </lineage>
</organism>
<evidence type="ECO:0000256" key="1">
    <source>
        <dbReference type="SAM" id="MobiDB-lite"/>
    </source>
</evidence>
<feature type="region of interest" description="Disordered" evidence="1">
    <location>
        <begin position="122"/>
        <end position="172"/>
    </location>
</feature>
<feature type="compositionally biased region" description="Polar residues" evidence="1">
    <location>
        <begin position="127"/>
        <end position="139"/>
    </location>
</feature>
<keyword evidence="3" id="KW-1185">Reference proteome</keyword>
<name>A0A4P7CM69_9BURK</name>
<evidence type="ECO:0000313" key="2">
    <source>
        <dbReference type="EMBL" id="QBQ96885.1"/>
    </source>
</evidence>